<keyword evidence="2" id="KW-1185">Reference proteome</keyword>
<accession>A0A4D4KP62</accession>
<evidence type="ECO:0000313" key="1">
    <source>
        <dbReference type="EMBL" id="GDY48686.1"/>
    </source>
</evidence>
<dbReference type="AlphaFoldDB" id="A0A4D4KP62"/>
<dbReference type="Proteomes" id="UP000299290">
    <property type="component" value="Unassembled WGS sequence"/>
</dbReference>
<proteinExistence type="predicted"/>
<dbReference type="EMBL" id="BJHV01000001">
    <property type="protein sequence ID" value="GDY48686.1"/>
    <property type="molecule type" value="Genomic_DNA"/>
</dbReference>
<comment type="caution">
    <text evidence="1">The sequence shown here is derived from an EMBL/GenBank/DDBJ whole genome shotgun (WGS) entry which is preliminary data.</text>
</comment>
<reference evidence="1 2" key="1">
    <citation type="journal article" date="2020" name="Int. J. Syst. Evol. Microbiol.">
        <title>Reclassification of Streptomyces castelarensis and Streptomyces sporoclivatus as later heterotypic synonyms of Streptomyces antimycoticus.</title>
        <authorList>
            <person name="Komaki H."/>
            <person name="Tamura T."/>
        </authorList>
    </citation>
    <scope>NUCLEOTIDE SEQUENCE [LARGE SCALE GENOMIC DNA]</scope>
    <source>
        <strain evidence="1 2">NBRC 12839</strain>
    </source>
</reference>
<name>A0A4D4KP62_9ACTN</name>
<gene>
    <name evidence="1" type="ORF">SANT12839_095680</name>
</gene>
<evidence type="ECO:0000313" key="2">
    <source>
        <dbReference type="Proteomes" id="UP000299290"/>
    </source>
</evidence>
<organism evidence="1 2">
    <name type="scientific">Streptomyces antimycoticus</name>
    <dbReference type="NCBI Taxonomy" id="68175"/>
    <lineage>
        <taxon>Bacteria</taxon>
        <taxon>Bacillati</taxon>
        <taxon>Actinomycetota</taxon>
        <taxon>Actinomycetes</taxon>
        <taxon>Kitasatosporales</taxon>
        <taxon>Streptomycetaceae</taxon>
        <taxon>Streptomyces</taxon>
        <taxon>Streptomyces violaceusniger group</taxon>
    </lineage>
</organism>
<protein>
    <submittedName>
        <fullName evidence="1">Uncharacterized protein</fullName>
    </submittedName>
</protein>
<sequence>MSWFLGLLAVFLSARVERVRSDSHAYLWGDGVHIGGDVSNADGPRIVTGLRGRSG</sequence>